<evidence type="ECO:0000313" key="2">
    <source>
        <dbReference type="EMBL" id="ETE70740.1"/>
    </source>
</evidence>
<dbReference type="Proteomes" id="UP000018936">
    <property type="component" value="Unassembled WGS sequence"/>
</dbReference>
<dbReference type="AlphaFoldDB" id="V8P8S3"/>
<comment type="caution">
    <text evidence="2">The sequence shown here is derived from an EMBL/GenBank/DDBJ whole genome shotgun (WGS) entry which is preliminary data.</text>
</comment>
<feature type="region of interest" description="Disordered" evidence="1">
    <location>
        <begin position="76"/>
        <end position="96"/>
    </location>
</feature>
<feature type="compositionally biased region" description="Pro residues" evidence="1">
    <location>
        <begin position="78"/>
        <end position="87"/>
    </location>
</feature>
<keyword evidence="3" id="KW-1185">Reference proteome</keyword>
<evidence type="ECO:0000313" key="3">
    <source>
        <dbReference type="Proteomes" id="UP000018936"/>
    </source>
</evidence>
<sequence>MPTNRSPSPENATTEGVVLAPSEFSSTCIRQNNSQGAASHQLKVAAEHVSPSLTKGRLDSSLSTLRKRGRDGLLIPLIIPPSSPMPSPSGLLTSRPIKNPEALTVSKPQATVHLKRSLFSKRWGGDGESPHRDCPCGITEILPNIERQKTNKPRRLPILPGGIPDEHYFNE</sequence>
<dbReference type="EMBL" id="AZIM01000488">
    <property type="protein sequence ID" value="ETE70740.1"/>
    <property type="molecule type" value="Genomic_DNA"/>
</dbReference>
<accession>V8P8S3</accession>
<reference evidence="2 3" key="1">
    <citation type="journal article" date="2013" name="Proc. Natl. Acad. Sci. U.S.A.">
        <title>The king cobra genome reveals dynamic gene evolution and adaptation in the snake venom system.</title>
        <authorList>
            <person name="Vonk F.J."/>
            <person name="Casewell N.R."/>
            <person name="Henkel C.V."/>
            <person name="Heimberg A.M."/>
            <person name="Jansen H.J."/>
            <person name="McCleary R.J."/>
            <person name="Kerkkamp H.M."/>
            <person name="Vos R.A."/>
            <person name="Guerreiro I."/>
            <person name="Calvete J.J."/>
            <person name="Wuster W."/>
            <person name="Woods A.E."/>
            <person name="Logan J.M."/>
            <person name="Harrison R.A."/>
            <person name="Castoe T.A."/>
            <person name="de Koning A.P."/>
            <person name="Pollock D.D."/>
            <person name="Yandell M."/>
            <person name="Calderon D."/>
            <person name="Renjifo C."/>
            <person name="Currier R.B."/>
            <person name="Salgado D."/>
            <person name="Pla D."/>
            <person name="Sanz L."/>
            <person name="Hyder A.S."/>
            <person name="Ribeiro J.M."/>
            <person name="Arntzen J.W."/>
            <person name="van den Thillart G.E."/>
            <person name="Boetzer M."/>
            <person name="Pirovano W."/>
            <person name="Dirks R.P."/>
            <person name="Spaink H.P."/>
            <person name="Duboule D."/>
            <person name="McGlinn E."/>
            <person name="Kini R.M."/>
            <person name="Richardson M.K."/>
        </authorList>
    </citation>
    <scope>NUCLEOTIDE SEQUENCE</scope>
    <source>
        <tissue evidence="2">Blood</tissue>
    </source>
</reference>
<organism evidence="2 3">
    <name type="scientific">Ophiophagus hannah</name>
    <name type="common">King cobra</name>
    <name type="synonym">Naja hannah</name>
    <dbReference type="NCBI Taxonomy" id="8665"/>
    <lineage>
        <taxon>Eukaryota</taxon>
        <taxon>Metazoa</taxon>
        <taxon>Chordata</taxon>
        <taxon>Craniata</taxon>
        <taxon>Vertebrata</taxon>
        <taxon>Euteleostomi</taxon>
        <taxon>Lepidosauria</taxon>
        <taxon>Squamata</taxon>
        <taxon>Bifurcata</taxon>
        <taxon>Unidentata</taxon>
        <taxon>Episquamata</taxon>
        <taxon>Toxicofera</taxon>
        <taxon>Serpentes</taxon>
        <taxon>Colubroidea</taxon>
        <taxon>Elapidae</taxon>
        <taxon>Elapinae</taxon>
        <taxon>Ophiophagus</taxon>
    </lineage>
</organism>
<feature type="region of interest" description="Disordered" evidence="1">
    <location>
        <begin position="32"/>
        <end position="57"/>
    </location>
</feature>
<evidence type="ECO:0000256" key="1">
    <source>
        <dbReference type="SAM" id="MobiDB-lite"/>
    </source>
</evidence>
<protein>
    <submittedName>
        <fullName evidence="2">Uncharacterized protein</fullName>
    </submittedName>
</protein>
<feature type="non-terminal residue" evidence="2">
    <location>
        <position position="1"/>
    </location>
</feature>
<proteinExistence type="predicted"/>
<gene>
    <name evidence="2" type="ORF">L345_03444</name>
</gene>
<name>V8P8S3_OPHHA</name>